<dbReference type="AlphaFoldDB" id="A0AAE3ELV6"/>
<protein>
    <submittedName>
        <fullName evidence="1">Uncharacterized protein</fullName>
    </submittedName>
</protein>
<gene>
    <name evidence="1" type="ORF">L3X37_03115</name>
</gene>
<name>A0AAE3ELV6_9FLAO</name>
<organism evidence="1 2">
    <name type="scientific">Wocania arenilitoris</name>
    <dbReference type="NCBI Taxonomy" id="2044858"/>
    <lineage>
        <taxon>Bacteria</taxon>
        <taxon>Pseudomonadati</taxon>
        <taxon>Bacteroidota</taxon>
        <taxon>Flavobacteriia</taxon>
        <taxon>Flavobacteriales</taxon>
        <taxon>Flavobacteriaceae</taxon>
        <taxon>Wocania</taxon>
    </lineage>
</organism>
<proteinExistence type="predicted"/>
<accession>A0AAE3ELV6</accession>
<sequence length="54" mass="6164">MKRPSPKKIIAIAAIMYSICKSTLIKVYLPNQNNSNNAKMSNEKTKMVFFIKES</sequence>
<reference evidence="1" key="1">
    <citation type="submission" date="2022-01" db="EMBL/GenBank/DDBJ databases">
        <title>Draft genome sequence of Sabulilitoribacter arenilitoris KCTC 52401.</title>
        <authorList>
            <person name="Oh J.-S."/>
        </authorList>
    </citation>
    <scope>NUCLEOTIDE SEQUENCE</scope>
    <source>
        <strain evidence="1">HMF6543</strain>
    </source>
</reference>
<evidence type="ECO:0000313" key="2">
    <source>
        <dbReference type="Proteomes" id="UP001199795"/>
    </source>
</evidence>
<evidence type="ECO:0000313" key="1">
    <source>
        <dbReference type="EMBL" id="MCF7567356.1"/>
    </source>
</evidence>
<comment type="caution">
    <text evidence="1">The sequence shown here is derived from an EMBL/GenBank/DDBJ whole genome shotgun (WGS) entry which is preliminary data.</text>
</comment>
<dbReference type="Proteomes" id="UP001199795">
    <property type="component" value="Unassembled WGS sequence"/>
</dbReference>
<keyword evidence="2" id="KW-1185">Reference proteome</keyword>
<dbReference type="EMBL" id="JAKKDU010000003">
    <property type="protein sequence ID" value="MCF7567356.1"/>
    <property type="molecule type" value="Genomic_DNA"/>
</dbReference>